<proteinExistence type="predicted"/>
<name>A0A385EG57_9CAUD</name>
<organism evidence="1 2">
    <name type="scientific">Caulobacter phage CcrSC</name>
    <dbReference type="NCBI Taxonomy" id="2283272"/>
    <lineage>
        <taxon>Viruses</taxon>
        <taxon>Duplodnaviria</taxon>
        <taxon>Heunggongvirae</taxon>
        <taxon>Uroviricota</taxon>
        <taxon>Caudoviricetes</taxon>
        <taxon>Jeanschmidtviridae</taxon>
        <taxon>Bertelyvirus</taxon>
        <taxon>Bertelyvirus SC</taxon>
    </lineage>
</organism>
<evidence type="ECO:0000313" key="2">
    <source>
        <dbReference type="Proteomes" id="UP000259683"/>
    </source>
</evidence>
<reference evidence="1" key="1">
    <citation type="submission" date="2018-07" db="EMBL/GenBank/DDBJ databases">
        <authorList>
            <person name="Wilson K.M."/>
            <person name="Ely B."/>
        </authorList>
    </citation>
    <scope>NUCLEOTIDE SEQUENCE</scope>
</reference>
<dbReference type="EMBL" id="MH588547">
    <property type="protein sequence ID" value="AXQ69922.1"/>
    <property type="molecule type" value="Genomic_DNA"/>
</dbReference>
<dbReference type="Proteomes" id="UP000259683">
    <property type="component" value="Segment"/>
</dbReference>
<keyword evidence="2" id="KW-1185">Reference proteome</keyword>
<gene>
    <name evidence="1" type="ORF">CcrSC_gp340</name>
</gene>
<accession>A0A385EG57</accession>
<protein>
    <submittedName>
        <fullName evidence="1">Uncharacterized protein</fullName>
    </submittedName>
</protein>
<reference evidence="1" key="2">
    <citation type="submission" date="2021-07" db="EMBL/GenBank/DDBJ databases">
        <title>Giant CbK-like Caulobacter bacteriophages have genetically divergent genomes.</title>
        <authorList>
            <person name="Wilson K."/>
            <person name="Ely B."/>
        </authorList>
    </citation>
    <scope>NUCLEOTIDE SEQUENCE</scope>
</reference>
<sequence length="86" mass="9799">MSRVVVHERNDRSIFYMVALDGAGPPTRLHADPDKALKEAKRLVKHFKRPARILMQIGMVFPSAHQDAVIVANFTVGQWYTEHDDT</sequence>
<evidence type="ECO:0000313" key="1">
    <source>
        <dbReference type="EMBL" id="AXQ69922.1"/>
    </source>
</evidence>